<name>A0A914YMB2_9BILA</name>
<organism evidence="2 3">
    <name type="scientific">Panagrolaimus superbus</name>
    <dbReference type="NCBI Taxonomy" id="310955"/>
    <lineage>
        <taxon>Eukaryota</taxon>
        <taxon>Metazoa</taxon>
        <taxon>Ecdysozoa</taxon>
        <taxon>Nematoda</taxon>
        <taxon>Chromadorea</taxon>
        <taxon>Rhabditida</taxon>
        <taxon>Tylenchina</taxon>
        <taxon>Panagrolaimomorpha</taxon>
        <taxon>Panagrolaimoidea</taxon>
        <taxon>Panagrolaimidae</taxon>
        <taxon>Panagrolaimus</taxon>
    </lineage>
</organism>
<dbReference type="Proteomes" id="UP000887577">
    <property type="component" value="Unplaced"/>
</dbReference>
<reference evidence="3" key="1">
    <citation type="submission" date="2022-11" db="UniProtKB">
        <authorList>
            <consortium name="WormBaseParasite"/>
        </authorList>
    </citation>
    <scope>IDENTIFICATION</scope>
</reference>
<accession>A0A914YMB2</accession>
<sequence length="86" mass="9742">MRTADTDATSIAGSDYFDGIEDLDADQILENDAQNFAISNLIEHEAYNDEIDDDHQYTSFRILSDTETSEEENNNINTEEKSEMDA</sequence>
<feature type="region of interest" description="Disordered" evidence="1">
    <location>
        <begin position="63"/>
        <end position="86"/>
    </location>
</feature>
<dbReference type="AlphaFoldDB" id="A0A914YMB2"/>
<keyword evidence="2" id="KW-1185">Reference proteome</keyword>
<protein>
    <submittedName>
        <fullName evidence="3">Uncharacterized protein</fullName>
    </submittedName>
</protein>
<evidence type="ECO:0000313" key="3">
    <source>
        <dbReference type="WBParaSite" id="PSU_v2.g20060.t1"/>
    </source>
</evidence>
<dbReference type="WBParaSite" id="PSU_v2.g20060.t1">
    <property type="protein sequence ID" value="PSU_v2.g20060.t1"/>
    <property type="gene ID" value="PSU_v2.g20060"/>
</dbReference>
<evidence type="ECO:0000313" key="2">
    <source>
        <dbReference type="Proteomes" id="UP000887577"/>
    </source>
</evidence>
<evidence type="ECO:0000256" key="1">
    <source>
        <dbReference type="SAM" id="MobiDB-lite"/>
    </source>
</evidence>
<proteinExistence type="predicted"/>